<dbReference type="EMBL" id="KK914353">
    <property type="protein sequence ID" value="KDP38920.1"/>
    <property type="molecule type" value="Genomic_DNA"/>
</dbReference>
<protein>
    <submittedName>
        <fullName evidence="1">Uncharacterized protein</fullName>
    </submittedName>
</protein>
<name>A0A067L342_JATCU</name>
<gene>
    <name evidence="1" type="ORF">JCGZ_00677</name>
</gene>
<sequence length="124" mass="13866">MVDEGVWRSGIMGKVSNFGKRWRGRLEVLAFRNNGEVLMEFTRGSCIGIASQNLEGQRIKNLLTLDRYKWPTIYSHVESLVLLDKGNDAAVASHRVGPSIMLVLGILNELKEVTDVLSGLESRH</sequence>
<accession>A0A067L342</accession>
<proteinExistence type="predicted"/>
<dbReference type="Proteomes" id="UP000027138">
    <property type="component" value="Unassembled WGS sequence"/>
</dbReference>
<keyword evidence="2" id="KW-1185">Reference proteome</keyword>
<dbReference type="AlphaFoldDB" id="A0A067L342"/>
<evidence type="ECO:0000313" key="1">
    <source>
        <dbReference type="EMBL" id="KDP38920.1"/>
    </source>
</evidence>
<reference evidence="1 2" key="1">
    <citation type="journal article" date="2014" name="PLoS ONE">
        <title>Global Analysis of Gene Expression Profiles in Physic Nut (Jatropha curcas L.) Seedlings Exposed to Salt Stress.</title>
        <authorList>
            <person name="Zhang L."/>
            <person name="Zhang C."/>
            <person name="Wu P."/>
            <person name="Chen Y."/>
            <person name="Li M."/>
            <person name="Jiang H."/>
            <person name="Wu G."/>
        </authorList>
    </citation>
    <scope>NUCLEOTIDE SEQUENCE [LARGE SCALE GENOMIC DNA]</scope>
    <source>
        <strain evidence="2">cv. GZQX0401</strain>
        <tissue evidence="1">Young leaves</tissue>
    </source>
</reference>
<organism evidence="1 2">
    <name type="scientific">Jatropha curcas</name>
    <name type="common">Barbados nut</name>
    <dbReference type="NCBI Taxonomy" id="180498"/>
    <lineage>
        <taxon>Eukaryota</taxon>
        <taxon>Viridiplantae</taxon>
        <taxon>Streptophyta</taxon>
        <taxon>Embryophyta</taxon>
        <taxon>Tracheophyta</taxon>
        <taxon>Spermatophyta</taxon>
        <taxon>Magnoliopsida</taxon>
        <taxon>eudicotyledons</taxon>
        <taxon>Gunneridae</taxon>
        <taxon>Pentapetalae</taxon>
        <taxon>rosids</taxon>
        <taxon>fabids</taxon>
        <taxon>Malpighiales</taxon>
        <taxon>Euphorbiaceae</taxon>
        <taxon>Crotonoideae</taxon>
        <taxon>Jatropheae</taxon>
        <taxon>Jatropha</taxon>
    </lineage>
</organism>
<evidence type="ECO:0000313" key="2">
    <source>
        <dbReference type="Proteomes" id="UP000027138"/>
    </source>
</evidence>